<dbReference type="PRINTS" id="PR00080">
    <property type="entry name" value="SDRFAMILY"/>
</dbReference>
<evidence type="ECO:0000256" key="2">
    <source>
        <dbReference type="ARBA" id="ARBA00023002"/>
    </source>
</evidence>
<keyword evidence="5" id="KW-1185">Reference proteome</keyword>
<dbReference type="EMBL" id="CP042202">
    <property type="protein sequence ID" value="QDS77751.1"/>
    <property type="molecule type" value="Genomic_DNA"/>
</dbReference>
<keyword evidence="2" id="KW-0560">Oxidoreductase</keyword>
<proteinExistence type="inferred from homology"/>
<dbReference type="PANTHER" id="PTHR42760">
    <property type="entry name" value="SHORT-CHAIN DEHYDROGENASES/REDUCTASES FAMILY MEMBER"/>
    <property type="match status" value="1"/>
</dbReference>
<reference evidence="4 5" key="1">
    <citation type="submission" date="2019-07" db="EMBL/GenBank/DDBJ databases">
        <title>Finished genome of Venturia effusa.</title>
        <authorList>
            <person name="Young C.A."/>
            <person name="Cox M.P."/>
            <person name="Ganley A.R.D."/>
            <person name="David W.J."/>
        </authorList>
    </citation>
    <scope>NUCLEOTIDE SEQUENCE [LARGE SCALE GENOMIC DNA]</scope>
    <source>
        <strain evidence="5">albino</strain>
    </source>
</reference>
<gene>
    <name evidence="4" type="ORF">FKW77_004793</name>
</gene>
<evidence type="ECO:0000313" key="4">
    <source>
        <dbReference type="EMBL" id="QDS77751.1"/>
    </source>
</evidence>
<dbReference type="STRING" id="50376.A0A517LQ31"/>
<dbReference type="SUPFAM" id="SSF51735">
    <property type="entry name" value="NAD(P)-binding Rossmann-fold domains"/>
    <property type="match status" value="1"/>
</dbReference>
<dbReference type="InterPro" id="IPR002347">
    <property type="entry name" value="SDR_fam"/>
</dbReference>
<protein>
    <submittedName>
        <fullName evidence="4">Uncharacterized protein</fullName>
    </submittedName>
</protein>
<dbReference type="PRINTS" id="PR00081">
    <property type="entry name" value="GDHRDH"/>
</dbReference>
<evidence type="ECO:0000313" key="5">
    <source>
        <dbReference type="Proteomes" id="UP000316270"/>
    </source>
</evidence>
<dbReference type="AlphaFoldDB" id="A0A517LQ31"/>
<dbReference type="GO" id="GO:0016616">
    <property type="term" value="F:oxidoreductase activity, acting on the CH-OH group of donors, NAD or NADP as acceptor"/>
    <property type="evidence" value="ECO:0007669"/>
    <property type="project" value="TreeGrafter"/>
</dbReference>
<comment type="similarity">
    <text evidence="1 3">Belongs to the short-chain dehydrogenases/reductases (SDR) family.</text>
</comment>
<accession>A0A517LQ31</accession>
<evidence type="ECO:0000256" key="1">
    <source>
        <dbReference type="ARBA" id="ARBA00006484"/>
    </source>
</evidence>
<dbReference type="Proteomes" id="UP000316270">
    <property type="component" value="Chromosome 18"/>
</dbReference>
<dbReference type="PANTHER" id="PTHR42760:SF37">
    <property type="entry name" value="CLAVALDEHYDE DEHYDROGENASE"/>
    <property type="match status" value="1"/>
</dbReference>
<name>A0A517LQ31_9PEZI</name>
<dbReference type="CDD" id="cd05233">
    <property type="entry name" value="SDR_c"/>
    <property type="match status" value="1"/>
</dbReference>
<evidence type="ECO:0000256" key="3">
    <source>
        <dbReference type="RuleBase" id="RU000363"/>
    </source>
</evidence>
<dbReference type="Gene3D" id="3.40.50.720">
    <property type="entry name" value="NAD(P)-binding Rossmann-like Domain"/>
    <property type="match status" value="1"/>
</dbReference>
<dbReference type="InterPro" id="IPR036291">
    <property type="entry name" value="NAD(P)-bd_dom_sf"/>
</dbReference>
<sequence>MPPPKDVFNPIRGPGDFEFTTKVHNTTYPFITSSQFNLHGKAVLISGGSRGIGRATVLAFAKAGISYLAVSARSDVSFLSREIENAATSSGKPVPKFLALTMDVTSPESVSAASKKVEEEFGRLDILVNNAGILPEMSLLGDSDPDVWWETMNVNLKGPYLTTRAFLPLLLSSPNGSKCICNVASVGALITTPSVSSYQTSKLAVVRLTEFIAAEYADKGICAFSIHPGNVATDIIGPGGGGDLSYVFTETVDLAGDTVVWLVKEERGWLNGRYINVTWDMEEVKAKKEVIVEKDLLKVKFVYE</sequence>
<organism evidence="4 5">
    <name type="scientific">Venturia effusa</name>
    <dbReference type="NCBI Taxonomy" id="50376"/>
    <lineage>
        <taxon>Eukaryota</taxon>
        <taxon>Fungi</taxon>
        <taxon>Dikarya</taxon>
        <taxon>Ascomycota</taxon>
        <taxon>Pezizomycotina</taxon>
        <taxon>Dothideomycetes</taxon>
        <taxon>Pleosporomycetidae</taxon>
        <taxon>Venturiales</taxon>
        <taxon>Venturiaceae</taxon>
        <taxon>Venturia</taxon>
    </lineage>
</organism>
<dbReference type="Pfam" id="PF00106">
    <property type="entry name" value="adh_short"/>
    <property type="match status" value="1"/>
</dbReference>
<dbReference type="OrthoDB" id="1933717at2759"/>